<proteinExistence type="predicted"/>
<dbReference type="Gene3D" id="3.60.15.10">
    <property type="entry name" value="Ribonuclease Z/Hydroxyacylglutathione hydrolase-like"/>
    <property type="match status" value="1"/>
</dbReference>
<name>A0A0D6JMR1_9EURY</name>
<dbReference type="RefSeq" id="WP_089776893.1">
    <property type="nucleotide sequence ID" value="NZ_CABLRR010000001.1"/>
</dbReference>
<dbReference type="PANTHER" id="PTHR42951">
    <property type="entry name" value="METALLO-BETA-LACTAMASE DOMAIN-CONTAINING"/>
    <property type="match status" value="1"/>
</dbReference>
<dbReference type="Pfam" id="PF00753">
    <property type="entry name" value="Lactamase_B"/>
    <property type="match status" value="1"/>
</dbReference>
<dbReference type="PANTHER" id="PTHR42951:SF4">
    <property type="entry name" value="ACYL-COENZYME A THIOESTERASE MBLAC2"/>
    <property type="match status" value="1"/>
</dbReference>
<dbReference type="InterPro" id="IPR037482">
    <property type="entry name" value="ST1585_MBL-fold"/>
</dbReference>
<dbReference type="OrthoDB" id="197151at2157"/>
<dbReference type="GO" id="GO:0016787">
    <property type="term" value="F:hydrolase activity"/>
    <property type="evidence" value="ECO:0007669"/>
    <property type="project" value="UniProtKB-KW"/>
</dbReference>
<gene>
    <name evidence="2" type="primary">gloB_1</name>
    <name evidence="2" type="ORF">BN996_00339</name>
</gene>
<evidence type="ECO:0000259" key="1">
    <source>
        <dbReference type="SMART" id="SM00849"/>
    </source>
</evidence>
<protein>
    <submittedName>
        <fullName evidence="2">Hydroxyacylglutathione hydrolase</fullName>
    </submittedName>
</protein>
<dbReference type="EMBL" id="CSTE01000001">
    <property type="protein sequence ID" value="CQR48890.1"/>
    <property type="molecule type" value="Genomic_DNA"/>
</dbReference>
<dbReference type="SMART" id="SM00849">
    <property type="entry name" value="Lactamase_B"/>
    <property type="match status" value="1"/>
</dbReference>
<dbReference type="InterPro" id="IPR001279">
    <property type="entry name" value="Metallo-B-lactamas"/>
</dbReference>
<dbReference type="Proteomes" id="UP000198902">
    <property type="component" value="Unassembled WGS sequence"/>
</dbReference>
<keyword evidence="3" id="KW-1185">Reference proteome</keyword>
<dbReference type="InterPro" id="IPR036866">
    <property type="entry name" value="RibonucZ/Hydroxyglut_hydro"/>
</dbReference>
<organism evidence="2 3">
    <name type="scientific">Haloferax massiliensis</name>
    <dbReference type="NCBI Taxonomy" id="1476858"/>
    <lineage>
        <taxon>Archaea</taxon>
        <taxon>Methanobacteriati</taxon>
        <taxon>Methanobacteriota</taxon>
        <taxon>Stenosarchaea group</taxon>
        <taxon>Halobacteria</taxon>
        <taxon>Halobacteriales</taxon>
        <taxon>Haloferacaceae</taxon>
        <taxon>Haloferax</taxon>
    </lineage>
</organism>
<dbReference type="InterPro" id="IPR050855">
    <property type="entry name" value="NDM-1-like"/>
</dbReference>
<dbReference type="SUPFAM" id="SSF56281">
    <property type="entry name" value="Metallo-hydrolase/oxidoreductase"/>
    <property type="match status" value="1"/>
</dbReference>
<evidence type="ECO:0000313" key="3">
    <source>
        <dbReference type="Proteomes" id="UP000198902"/>
    </source>
</evidence>
<feature type="domain" description="Metallo-beta-lactamase" evidence="1">
    <location>
        <begin position="28"/>
        <end position="223"/>
    </location>
</feature>
<sequence length="302" mass="33808">MAIGDVEPVPDSTDIYYVDSGMYEVEKYGSVYLIDAEKPALVDTGIAADREAVFGMLDEVGVDDLAYILPTHVHLDHAGGAGYLAERYPDATVMTHELGAPHLVDPSRLVEGTKAAVEDQWRFYDEPLPIDEERVEGLTDGDEIDLGDRTLTVHHAPGHAPHQVMFHDDGDDVLFVGDALGIWEPRSRTLRQTSPPSQFHLQKALDDVRTIEDIDPETVCFGHFGPRPYDADLAEAYKRVLVEWVEAIRQKRAELGDDEAVIDHFVEHTQMDEVWGARKARDEERLNTRGVLGYLDYVGDDE</sequence>
<keyword evidence="2" id="KW-0378">Hydrolase</keyword>
<accession>A0A0D6JMR1</accession>
<evidence type="ECO:0000313" key="2">
    <source>
        <dbReference type="EMBL" id="CQR48890.1"/>
    </source>
</evidence>
<dbReference type="AlphaFoldDB" id="A0A0D6JMR1"/>
<dbReference type="CDD" id="cd07726">
    <property type="entry name" value="ST1585-like_MBL-fold"/>
    <property type="match status" value="1"/>
</dbReference>
<reference evidence="3" key="1">
    <citation type="submission" date="2015-03" db="EMBL/GenBank/DDBJ databases">
        <authorList>
            <person name="Urmite Genomes"/>
        </authorList>
    </citation>
    <scope>NUCLEOTIDE SEQUENCE [LARGE SCALE GENOMIC DNA]</scope>
    <source>
        <strain evidence="3">Arc-Hr</strain>
    </source>
</reference>